<dbReference type="RefSeq" id="WP_134080398.1">
    <property type="nucleotide sequence ID" value="NZ_SOQX01000001.1"/>
</dbReference>
<dbReference type="InterPro" id="IPR024402">
    <property type="entry name" value="DUF2726"/>
</dbReference>
<organism evidence="2 3">
    <name type="scientific">Thiohalophilus thiocyanatoxydans</name>
    <dbReference type="NCBI Taxonomy" id="381308"/>
    <lineage>
        <taxon>Bacteria</taxon>
        <taxon>Pseudomonadati</taxon>
        <taxon>Pseudomonadota</taxon>
        <taxon>Gammaproteobacteria</taxon>
        <taxon>Thiohalomonadales</taxon>
        <taxon>Thiohalophilaceae</taxon>
        <taxon>Thiohalophilus</taxon>
    </lineage>
</organism>
<evidence type="ECO:0000259" key="1">
    <source>
        <dbReference type="Pfam" id="PF10881"/>
    </source>
</evidence>
<sequence>MEWVIVLLVLVVIVSVFLKSPSGKDYNYRQRRMLFTPAERSFLGVLDQAISDKYRVFGKVRVADIITPAKGMSRKNWQIAFNRISAKHFDYVLCSKDKLEVIAVIELDDKSHNTKKANDRDSLLENACKSASLSLIRFQAKSNYQIQNVRDHIELVLNPGSSGSG</sequence>
<protein>
    <submittedName>
        <fullName evidence="2">Uncharacterized protein DUF2726</fullName>
    </submittedName>
</protein>
<dbReference type="EMBL" id="SOQX01000001">
    <property type="protein sequence ID" value="TDY03823.1"/>
    <property type="molecule type" value="Genomic_DNA"/>
</dbReference>
<name>A0A4R8J1V0_9GAMM</name>
<reference evidence="2 3" key="1">
    <citation type="submission" date="2019-03" db="EMBL/GenBank/DDBJ databases">
        <title>Genomic Encyclopedia of Type Strains, Phase IV (KMG-IV): sequencing the most valuable type-strain genomes for metagenomic binning, comparative biology and taxonomic classification.</title>
        <authorList>
            <person name="Goeker M."/>
        </authorList>
    </citation>
    <scope>NUCLEOTIDE SEQUENCE [LARGE SCALE GENOMIC DNA]</scope>
    <source>
        <strain evidence="2 3">DSM 16326</strain>
    </source>
</reference>
<dbReference type="Proteomes" id="UP000294914">
    <property type="component" value="Unassembled WGS sequence"/>
</dbReference>
<comment type="caution">
    <text evidence="2">The sequence shown here is derived from an EMBL/GenBank/DDBJ whole genome shotgun (WGS) entry which is preliminary data.</text>
</comment>
<evidence type="ECO:0000313" key="3">
    <source>
        <dbReference type="Proteomes" id="UP000294914"/>
    </source>
</evidence>
<keyword evidence="3" id="KW-1185">Reference proteome</keyword>
<proteinExistence type="predicted"/>
<feature type="domain" description="DUF2726" evidence="1">
    <location>
        <begin position="32"/>
        <end position="154"/>
    </location>
</feature>
<dbReference type="AlphaFoldDB" id="A0A4R8J1V0"/>
<dbReference type="Pfam" id="PF10881">
    <property type="entry name" value="DUF2726"/>
    <property type="match status" value="1"/>
</dbReference>
<gene>
    <name evidence="2" type="ORF">EDC23_0193</name>
</gene>
<evidence type="ECO:0000313" key="2">
    <source>
        <dbReference type="EMBL" id="TDY03823.1"/>
    </source>
</evidence>
<dbReference type="OrthoDB" id="5782056at2"/>
<accession>A0A4R8J1V0</accession>